<evidence type="ECO:0000313" key="2">
    <source>
        <dbReference type="Proteomes" id="UP000198600"/>
    </source>
</evidence>
<keyword evidence="2" id="KW-1185">Reference proteome</keyword>
<organism evidence="1 2">
    <name type="scientific">Pseudomonas mucidolens</name>
    <dbReference type="NCBI Taxonomy" id="46679"/>
    <lineage>
        <taxon>Bacteria</taxon>
        <taxon>Pseudomonadati</taxon>
        <taxon>Pseudomonadota</taxon>
        <taxon>Gammaproteobacteria</taxon>
        <taxon>Pseudomonadales</taxon>
        <taxon>Pseudomonadaceae</taxon>
        <taxon>Pseudomonas</taxon>
    </lineage>
</organism>
<accession>A0A1H2LUM6</accession>
<name>A0A1H2LUM6_9PSED</name>
<dbReference type="EMBL" id="LT629802">
    <property type="protein sequence ID" value="SDU84291.1"/>
    <property type="molecule type" value="Genomic_DNA"/>
</dbReference>
<dbReference type="Proteomes" id="UP000198600">
    <property type="component" value="Chromosome I"/>
</dbReference>
<dbReference type="AlphaFoldDB" id="A0A1H2LUM6"/>
<gene>
    <name evidence="1" type="ORF">SAMN05216202_0429</name>
</gene>
<proteinExistence type="predicted"/>
<evidence type="ECO:0000313" key="1">
    <source>
        <dbReference type="EMBL" id="SDU84291.1"/>
    </source>
</evidence>
<reference evidence="2" key="1">
    <citation type="submission" date="2016-10" db="EMBL/GenBank/DDBJ databases">
        <authorList>
            <person name="Varghese N."/>
            <person name="Submissions S."/>
        </authorList>
    </citation>
    <scope>NUCLEOTIDE SEQUENCE [LARGE SCALE GENOMIC DNA]</scope>
    <source>
        <strain evidence="2">LMG 2223</strain>
    </source>
</reference>
<sequence>MARKEFAHHEAVSALVREDEGGYSAAIAVKALDGMGAPRFHKILEGQKFKTADDADQAAAQQLERLIDIDAEGLLAWTATPFAAKGDAS</sequence>
<protein>
    <submittedName>
        <fullName evidence="1">Uncharacterized protein</fullName>
    </submittedName>
</protein>